<dbReference type="KEGG" id="kcr:Kcr_0782"/>
<dbReference type="PhylomeDB" id="B1L500"/>
<dbReference type="eggNOG" id="arCOG02271">
    <property type="taxonomic scope" value="Archaea"/>
</dbReference>
<dbReference type="STRING" id="374847.Kcr_0782"/>
<dbReference type="EMBL" id="CP000968">
    <property type="protein sequence ID" value="ACB07529.1"/>
    <property type="molecule type" value="Genomic_DNA"/>
</dbReference>
<sequence>MRKGEPLGIIFRVKNEECKVSELLRENGIKEFKIIGIRPYGDKMIHAVEIREGTNRVRMLESEGCGLCKLLSSTKAFLISANMRNDEMRCEVILPSRQTLRKLSSALKSYKGFRIISIVKRGRMLTERQEEVLLTAVRMGYFDFPRRIRTRELADMLGMSQASLTEILRRAVKKLVMEYYRDLMDGK</sequence>
<evidence type="ECO:0000259" key="1">
    <source>
        <dbReference type="Pfam" id="PF04967"/>
    </source>
</evidence>
<organism evidence="2 3">
    <name type="scientific">Korarchaeum cryptofilum (strain OPF8)</name>
    <dbReference type="NCBI Taxonomy" id="374847"/>
    <lineage>
        <taxon>Archaea</taxon>
        <taxon>Thermoproteota</taxon>
        <taxon>Candidatus Korarchaeia</taxon>
        <taxon>Candidatus Korarchaeales</taxon>
        <taxon>Candidatus Korarchaeaceae</taxon>
        <taxon>Candidatus Korarchaeum</taxon>
    </lineage>
</organism>
<dbReference type="Proteomes" id="UP000001686">
    <property type="component" value="Chromosome"/>
</dbReference>
<proteinExistence type="predicted"/>
<dbReference type="PANTHER" id="PTHR34236">
    <property type="entry name" value="DIMETHYL SULFOXIDE REDUCTASE TRANSCRIPTIONAL ACTIVATOR"/>
    <property type="match status" value="1"/>
</dbReference>
<protein>
    <submittedName>
        <fullName evidence="2">Bacterio-opsin activator HTH domain protein</fullName>
    </submittedName>
</protein>
<evidence type="ECO:0000313" key="3">
    <source>
        <dbReference type="Proteomes" id="UP000001686"/>
    </source>
</evidence>
<dbReference type="GeneID" id="6094060"/>
<dbReference type="OrthoDB" id="194393at2157"/>
<evidence type="ECO:0000313" key="2">
    <source>
        <dbReference type="EMBL" id="ACB07529.1"/>
    </source>
</evidence>
<dbReference type="AlphaFoldDB" id="B1L500"/>
<dbReference type="RefSeq" id="WP_012309426.1">
    <property type="nucleotide sequence ID" value="NC_010482.1"/>
</dbReference>
<name>B1L500_KORCO</name>
<dbReference type="Pfam" id="PF04967">
    <property type="entry name" value="HTH_10"/>
    <property type="match status" value="1"/>
</dbReference>
<dbReference type="InParanoid" id="B1L500"/>
<keyword evidence="3" id="KW-1185">Reference proteome</keyword>
<dbReference type="PANTHER" id="PTHR34236:SF1">
    <property type="entry name" value="DIMETHYL SULFOXIDE REDUCTASE TRANSCRIPTIONAL ACTIVATOR"/>
    <property type="match status" value="1"/>
</dbReference>
<dbReference type="EnsemblBacteria" id="ACB07529">
    <property type="protein sequence ID" value="ACB07529"/>
    <property type="gene ID" value="Kcr_0782"/>
</dbReference>
<feature type="domain" description="HTH bat-type" evidence="1">
    <location>
        <begin position="125"/>
        <end position="176"/>
    </location>
</feature>
<dbReference type="HOGENOM" id="CLU_1444657_0_0_2"/>
<accession>B1L500</accession>
<gene>
    <name evidence="2" type="ordered locus">Kcr_0782</name>
</gene>
<dbReference type="InterPro" id="IPR007050">
    <property type="entry name" value="HTH_bacterioopsin"/>
</dbReference>
<reference evidence="2 3" key="1">
    <citation type="journal article" date="2008" name="Proc. Natl. Acad. Sci. U.S.A.">
        <title>A korarchaeal genome reveals new insights into the evolution of the Archaea.</title>
        <authorList>
            <person name="Elkins J.G."/>
            <person name="Podar M."/>
            <person name="Graham D.E."/>
            <person name="Makarova K.S."/>
            <person name="Wolf Y."/>
            <person name="Randau L."/>
            <person name="Hedlund B.P."/>
            <person name="Brochier-Armanet C."/>
            <person name="Kunin V."/>
            <person name="Anderson I."/>
            <person name="Lapidus A."/>
            <person name="Goltsman E."/>
            <person name="Barry K."/>
            <person name="Koonin E.V."/>
            <person name="Hugenholtz P."/>
            <person name="Kyrpides N."/>
            <person name="Wanner G."/>
            <person name="Richardson P."/>
            <person name="Keller M."/>
            <person name="Stetter K.O."/>
        </authorList>
    </citation>
    <scope>NUCLEOTIDE SEQUENCE [LARGE SCALE GENOMIC DNA]</scope>
    <source>
        <strain evidence="3">OPF8</strain>
    </source>
</reference>